<feature type="transmembrane region" description="Helical" evidence="1">
    <location>
        <begin position="13"/>
        <end position="33"/>
    </location>
</feature>
<evidence type="ECO:0000313" key="2">
    <source>
        <dbReference type="EMBL" id="QFG75048.1"/>
    </source>
</evidence>
<name>A0A5J6VMA8_9VIRU</name>
<dbReference type="EMBL" id="MN448297">
    <property type="protein sequence ID" value="QFG75048.1"/>
    <property type="molecule type" value="Genomic_DNA"/>
</dbReference>
<proteinExistence type="predicted"/>
<feature type="transmembrane region" description="Helical" evidence="1">
    <location>
        <begin position="53"/>
        <end position="78"/>
    </location>
</feature>
<organism evidence="2">
    <name type="scientific">Megaviridae environmental sample</name>
    <dbReference type="NCBI Taxonomy" id="1737588"/>
    <lineage>
        <taxon>Viruses</taxon>
        <taxon>Varidnaviria</taxon>
        <taxon>Bamfordvirae</taxon>
        <taxon>Nucleocytoviricota</taxon>
        <taxon>Megaviricetes</taxon>
        <taxon>Imitervirales</taxon>
        <taxon>Mimiviridae</taxon>
        <taxon>environmental samples</taxon>
    </lineage>
</organism>
<feature type="transmembrane region" description="Helical" evidence="1">
    <location>
        <begin position="84"/>
        <end position="106"/>
    </location>
</feature>
<feature type="transmembrane region" description="Helical" evidence="1">
    <location>
        <begin position="127"/>
        <end position="149"/>
    </location>
</feature>
<accession>A0A5J6VMA8</accession>
<keyword evidence="1" id="KW-0472">Membrane</keyword>
<keyword evidence="1" id="KW-1133">Transmembrane helix</keyword>
<reference evidence="2" key="1">
    <citation type="journal article" date="2019" name="Philos. Trans. R. Soc. Lond., B, Biol. Sci.">
        <title>Targeted metagenomic recovery of four divergent viruses reveals shared and distinctive characteristics of giant viruses of marine eukaryotes.</title>
        <authorList>
            <person name="Needham D.M."/>
            <person name="Poirier C."/>
            <person name="Hehenberger E."/>
            <person name="Jimenez V."/>
            <person name="Swalwell J.E."/>
            <person name="Santoro A.E."/>
            <person name="Worden A.Z."/>
        </authorList>
    </citation>
    <scope>NUCLEOTIDE SEQUENCE</scope>
    <source>
        <strain evidence="2">OPacV-421</strain>
    </source>
</reference>
<keyword evidence="1" id="KW-0812">Transmembrane</keyword>
<evidence type="ECO:0000256" key="1">
    <source>
        <dbReference type="SAM" id="Phobius"/>
    </source>
</evidence>
<protein>
    <submittedName>
        <fullName evidence="2">Uncharacterized protein</fullName>
    </submittedName>
</protein>
<sequence>MNLSKYTFLLQQIATYVCYFIYSFFITSFLYIYVCNHPFLTSSMIKDYYTKYIVLSTAFDSVFLLGIFGATFVISYLLDIQSTPIQLLLTIIVSLLSVYVTFYLILPIVYYNQYSNALLNEFKRQNVYCHYTIFSIALFIVLCYFTHYLTNSY</sequence>